<dbReference type="KEGG" id="mgod:E7746_14730"/>
<sequence length="156" mass="18133">MSGLRLKLAMLDNKHKAELGQRKRPKNLRVFYGWAKVGKIRKKEAISVIFENEKMRDEKTLRAIAKYQHTVYVRQQTDTEIQDAIGSTRMFSEYSIFLSEKRLHGSLELALKANSDADKNHVSDDERAKIADALRSHYIENHPGYKEPTIQQEINF</sequence>
<reference evidence="1 2" key="1">
    <citation type="submission" date="2019-02" db="EMBL/GenBank/DDBJ databases">
        <title>Isolation and identification of novel species under the genus Muribaculum.</title>
        <authorList>
            <person name="Miyake S."/>
            <person name="Ding Y."/>
            <person name="Low A."/>
            <person name="Soh M."/>
            <person name="Seedorf H."/>
        </authorList>
    </citation>
    <scope>NUCLEOTIDE SEQUENCE [LARGE SCALE GENOMIC DNA]</scope>
    <source>
        <strain evidence="1 2">TLL-A4</strain>
        <plasmid evidence="2">ptaa-4-1</plasmid>
    </source>
</reference>
<accession>A0A4P7VS33</accession>
<dbReference type="AlphaFoldDB" id="A0A4P7VS33"/>
<gene>
    <name evidence="1" type="ORF">E7746_14730</name>
</gene>
<keyword evidence="2" id="KW-1185">Reference proteome</keyword>
<dbReference type="EMBL" id="CP039394">
    <property type="protein sequence ID" value="QCD37191.1"/>
    <property type="molecule type" value="Genomic_DNA"/>
</dbReference>
<dbReference type="RefSeq" id="WP_135472906.1">
    <property type="nucleotide sequence ID" value="NZ_CP039394.1"/>
</dbReference>
<evidence type="ECO:0000313" key="2">
    <source>
        <dbReference type="Proteomes" id="UP000297031"/>
    </source>
</evidence>
<dbReference type="OrthoDB" id="1092618at2"/>
<dbReference type="Proteomes" id="UP000297031">
    <property type="component" value="Plasmid pTAA-4-1"/>
</dbReference>
<protein>
    <submittedName>
        <fullName evidence="1">Uncharacterized protein</fullName>
    </submittedName>
</protein>
<geneLocation type="plasmid" evidence="2">
    <name>ptaa-4-1</name>
</geneLocation>
<keyword evidence="1" id="KW-0614">Plasmid</keyword>
<proteinExistence type="predicted"/>
<dbReference type="GeneID" id="82151217"/>
<name>A0A4P7VS33_9BACT</name>
<organism evidence="1 2">
    <name type="scientific">Muribaculum gordoncarteri</name>
    <dbReference type="NCBI Taxonomy" id="2530390"/>
    <lineage>
        <taxon>Bacteria</taxon>
        <taxon>Pseudomonadati</taxon>
        <taxon>Bacteroidota</taxon>
        <taxon>Bacteroidia</taxon>
        <taxon>Bacteroidales</taxon>
        <taxon>Muribaculaceae</taxon>
        <taxon>Muribaculum</taxon>
    </lineage>
</organism>
<evidence type="ECO:0000313" key="1">
    <source>
        <dbReference type="EMBL" id="QCD37191.1"/>
    </source>
</evidence>